<evidence type="ECO:0000313" key="2">
    <source>
        <dbReference type="Proteomes" id="UP000182769"/>
    </source>
</evidence>
<dbReference type="Proteomes" id="UP000182769">
    <property type="component" value="Unassembled WGS sequence"/>
</dbReference>
<evidence type="ECO:0000313" key="1">
    <source>
        <dbReference type="EMBL" id="CUB06673.1"/>
    </source>
</evidence>
<dbReference type="EMBL" id="CYHG01000020">
    <property type="protein sequence ID" value="CUB06673.1"/>
    <property type="molecule type" value="Genomic_DNA"/>
</dbReference>
<dbReference type="AlphaFoldDB" id="A0A0K6IUB1"/>
<sequence length="73" mass="8739">MNTYLTTEQLAERIQYNPRTIRNELVDSCLLEGRHYIRPFSRRKILFIWETIEQDMLSQASDTIAMAYEPEEV</sequence>
<accession>A0A0K6IUB1</accession>
<keyword evidence="2" id="KW-1185">Reference proteome</keyword>
<gene>
    <name evidence="1" type="ORF">Ga0061065_12053</name>
</gene>
<evidence type="ECO:0008006" key="3">
    <source>
        <dbReference type="Google" id="ProtNLM"/>
    </source>
</evidence>
<proteinExistence type="predicted"/>
<dbReference type="STRING" id="1137284.GCA_001418205_03720"/>
<dbReference type="OrthoDB" id="5402285at2"/>
<organism evidence="1 2">
    <name type="scientific">Marinomonas fungiae</name>
    <dbReference type="NCBI Taxonomy" id="1137284"/>
    <lineage>
        <taxon>Bacteria</taxon>
        <taxon>Pseudomonadati</taxon>
        <taxon>Pseudomonadota</taxon>
        <taxon>Gammaproteobacteria</taxon>
        <taxon>Oceanospirillales</taxon>
        <taxon>Oceanospirillaceae</taxon>
        <taxon>Marinomonas</taxon>
    </lineage>
</organism>
<protein>
    <recommendedName>
        <fullName evidence="3">DNA binding domain, excisionase family</fullName>
    </recommendedName>
</protein>
<dbReference type="RefSeq" id="WP_055464711.1">
    <property type="nucleotide sequence ID" value="NZ_CYHG01000020.1"/>
</dbReference>
<name>A0A0K6IUB1_9GAMM</name>
<reference evidence="2" key="1">
    <citation type="submission" date="2015-08" db="EMBL/GenBank/DDBJ databases">
        <authorList>
            <person name="Varghese N."/>
        </authorList>
    </citation>
    <scope>NUCLEOTIDE SEQUENCE [LARGE SCALE GENOMIC DNA]</scope>
    <source>
        <strain evidence="2">JCM 18476</strain>
    </source>
</reference>